<gene>
    <name evidence="1" type="ORF">BDN72DRAFT_956978</name>
</gene>
<dbReference type="Proteomes" id="UP000308600">
    <property type="component" value="Unassembled WGS sequence"/>
</dbReference>
<sequence length="336" mass="37610">MDSGFDLLFNLGTFEIGSTVSSFLLGTTTSQAYTYYRRYPRDPLSTRILVGTILFLEVCHTAATIQSFFTVSILNYNQPEKIFEKSPVGYTLSILLSGLIASLVQVYFANRARIITQKTWFTALAWALSLVRFMGTIWLTVLIWIMPWLDFLRQWRWVAIVVWTIGAVVDVLIAGFMSLDLIRKRREATQSKRILDRIIAATVQTGLLTSATTIAIAVCFVAMPLNFVWGAIGATLAKLFSISLFASLNARERLNRESLVVPPRLAALQLENGLAHRPRAHGELLTPESRMIQFRLPTTPSDTQQEVTSPVSIAVRATSTQTAFPHDDKGRTKSYP</sequence>
<evidence type="ECO:0000313" key="1">
    <source>
        <dbReference type="EMBL" id="TFK72786.1"/>
    </source>
</evidence>
<reference evidence="1 2" key="1">
    <citation type="journal article" date="2019" name="Nat. Ecol. Evol.">
        <title>Megaphylogeny resolves global patterns of mushroom evolution.</title>
        <authorList>
            <person name="Varga T."/>
            <person name="Krizsan K."/>
            <person name="Foldi C."/>
            <person name="Dima B."/>
            <person name="Sanchez-Garcia M."/>
            <person name="Sanchez-Ramirez S."/>
            <person name="Szollosi G.J."/>
            <person name="Szarkandi J.G."/>
            <person name="Papp V."/>
            <person name="Albert L."/>
            <person name="Andreopoulos W."/>
            <person name="Angelini C."/>
            <person name="Antonin V."/>
            <person name="Barry K.W."/>
            <person name="Bougher N.L."/>
            <person name="Buchanan P."/>
            <person name="Buyck B."/>
            <person name="Bense V."/>
            <person name="Catcheside P."/>
            <person name="Chovatia M."/>
            <person name="Cooper J."/>
            <person name="Damon W."/>
            <person name="Desjardin D."/>
            <person name="Finy P."/>
            <person name="Geml J."/>
            <person name="Haridas S."/>
            <person name="Hughes K."/>
            <person name="Justo A."/>
            <person name="Karasinski D."/>
            <person name="Kautmanova I."/>
            <person name="Kiss B."/>
            <person name="Kocsube S."/>
            <person name="Kotiranta H."/>
            <person name="LaButti K.M."/>
            <person name="Lechner B.E."/>
            <person name="Liimatainen K."/>
            <person name="Lipzen A."/>
            <person name="Lukacs Z."/>
            <person name="Mihaltcheva S."/>
            <person name="Morgado L.N."/>
            <person name="Niskanen T."/>
            <person name="Noordeloos M.E."/>
            <person name="Ohm R.A."/>
            <person name="Ortiz-Santana B."/>
            <person name="Ovrebo C."/>
            <person name="Racz N."/>
            <person name="Riley R."/>
            <person name="Savchenko A."/>
            <person name="Shiryaev A."/>
            <person name="Soop K."/>
            <person name="Spirin V."/>
            <person name="Szebenyi C."/>
            <person name="Tomsovsky M."/>
            <person name="Tulloss R.E."/>
            <person name="Uehling J."/>
            <person name="Grigoriev I.V."/>
            <person name="Vagvolgyi C."/>
            <person name="Papp T."/>
            <person name="Martin F.M."/>
            <person name="Miettinen O."/>
            <person name="Hibbett D.S."/>
            <person name="Nagy L.G."/>
        </authorList>
    </citation>
    <scope>NUCLEOTIDE SEQUENCE [LARGE SCALE GENOMIC DNA]</scope>
    <source>
        <strain evidence="1 2">NL-1719</strain>
    </source>
</reference>
<organism evidence="1 2">
    <name type="scientific">Pluteus cervinus</name>
    <dbReference type="NCBI Taxonomy" id="181527"/>
    <lineage>
        <taxon>Eukaryota</taxon>
        <taxon>Fungi</taxon>
        <taxon>Dikarya</taxon>
        <taxon>Basidiomycota</taxon>
        <taxon>Agaricomycotina</taxon>
        <taxon>Agaricomycetes</taxon>
        <taxon>Agaricomycetidae</taxon>
        <taxon>Agaricales</taxon>
        <taxon>Pluteineae</taxon>
        <taxon>Pluteaceae</taxon>
        <taxon>Pluteus</taxon>
    </lineage>
</organism>
<name>A0ACD3B4R2_9AGAR</name>
<keyword evidence="2" id="KW-1185">Reference proteome</keyword>
<dbReference type="EMBL" id="ML208281">
    <property type="protein sequence ID" value="TFK72786.1"/>
    <property type="molecule type" value="Genomic_DNA"/>
</dbReference>
<accession>A0ACD3B4R2</accession>
<protein>
    <submittedName>
        <fullName evidence="1">Uncharacterized protein</fullName>
    </submittedName>
</protein>
<evidence type="ECO:0000313" key="2">
    <source>
        <dbReference type="Proteomes" id="UP000308600"/>
    </source>
</evidence>
<proteinExistence type="predicted"/>